<dbReference type="GO" id="GO:0006633">
    <property type="term" value="P:fatty acid biosynthetic process"/>
    <property type="evidence" value="ECO:0007669"/>
    <property type="project" value="InterPro"/>
</dbReference>
<name>A0A0P7BXH3_9BACT</name>
<keyword evidence="2" id="KW-0378">Hydrolase</keyword>
<dbReference type="Proteomes" id="UP000050454">
    <property type="component" value="Unassembled WGS sequence"/>
</dbReference>
<accession>A0A0P7BXH3</accession>
<evidence type="ECO:0008006" key="6">
    <source>
        <dbReference type="Google" id="ProtNLM"/>
    </source>
</evidence>
<dbReference type="PANTHER" id="PTHR38764:SF1">
    <property type="entry name" value="ACYL CARRIER PROTEIN PHOSPHODIESTERASE"/>
    <property type="match status" value="1"/>
</dbReference>
<evidence type="ECO:0000313" key="5">
    <source>
        <dbReference type="Proteomes" id="UP000050454"/>
    </source>
</evidence>
<evidence type="ECO:0000256" key="1">
    <source>
        <dbReference type="ARBA" id="ARBA00022516"/>
    </source>
</evidence>
<dbReference type="InterPro" id="IPR007431">
    <property type="entry name" value="ACP_PD"/>
</dbReference>
<evidence type="ECO:0000256" key="3">
    <source>
        <dbReference type="ARBA" id="ARBA00023098"/>
    </source>
</evidence>
<keyword evidence="1" id="KW-0444">Lipid biosynthesis</keyword>
<keyword evidence="3" id="KW-0443">Lipid metabolism</keyword>
<dbReference type="PATRIC" id="fig|1605367.3.peg.1962"/>
<dbReference type="OrthoDB" id="8442777at2"/>
<organism evidence="4 5">
    <name type="scientific">Jiulongibacter sediminis</name>
    <dbReference type="NCBI Taxonomy" id="1605367"/>
    <lineage>
        <taxon>Bacteria</taxon>
        <taxon>Pseudomonadati</taxon>
        <taxon>Bacteroidota</taxon>
        <taxon>Cytophagia</taxon>
        <taxon>Cytophagales</taxon>
        <taxon>Leadbetterellaceae</taxon>
        <taxon>Jiulongibacter</taxon>
    </lineage>
</organism>
<dbReference type="AlphaFoldDB" id="A0A0P7BXH3"/>
<sequence length="198" mass="23590">MNYLAHVFLSGQNEAILFGNMLEDFMHGRVDHPRNNHLSSEIKRGIKLHRFIDTFTDTHELVKESKKVFQAEIGRYASVTVDVIYDHYLIKNWSAFSDEDFEVFRFRVYDSLVKFKSLMPERLLRTVESMITYDWLKEYEFDEGLSRAFESLNRKIKNGPDMLLSIPIMHENYDLLNEQFLAFFEELKAECELFIEHN</sequence>
<evidence type="ECO:0000256" key="2">
    <source>
        <dbReference type="ARBA" id="ARBA00022801"/>
    </source>
</evidence>
<dbReference type="STRING" id="1605367.AFM12_03090"/>
<dbReference type="RefSeq" id="WP_055143808.1">
    <property type="nucleotide sequence ID" value="NZ_JXSZ01000005.1"/>
</dbReference>
<dbReference type="GO" id="GO:0008770">
    <property type="term" value="F:[acyl-carrier-protein] phosphodiesterase activity"/>
    <property type="evidence" value="ECO:0007669"/>
    <property type="project" value="InterPro"/>
</dbReference>
<evidence type="ECO:0000313" key="4">
    <source>
        <dbReference type="EMBL" id="KPM49599.1"/>
    </source>
</evidence>
<proteinExistence type="predicted"/>
<dbReference type="Pfam" id="PF04336">
    <property type="entry name" value="ACP_PD"/>
    <property type="match status" value="1"/>
</dbReference>
<keyword evidence="5" id="KW-1185">Reference proteome</keyword>
<reference evidence="4 5" key="1">
    <citation type="submission" date="2015-07" db="EMBL/GenBank/DDBJ databases">
        <title>The draft genome sequence of Leadbetterella sp. JN14-9.</title>
        <authorList>
            <person name="Liu Y."/>
            <person name="Du J."/>
            <person name="Shao Z."/>
        </authorList>
    </citation>
    <scope>NUCLEOTIDE SEQUENCE [LARGE SCALE GENOMIC DNA]</scope>
    <source>
        <strain evidence="4 5">JN14-9</strain>
    </source>
</reference>
<comment type="caution">
    <text evidence="4">The sequence shown here is derived from an EMBL/GenBank/DDBJ whole genome shotgun (WGS) entry which is preliminary data.</text>
</comment>
<dbReference type="EMBL" id="LGTQ01000005">
    <property type="protein sequence ID" value="KPM49599.1"/>
    <property type="molecule type" value="Genomic_DNA"/>
</dbReference>
<dbReference type="PANTHER" id="PTHR38764">
    <property type="entry name" value="ACYL CARRIER PROTEIN PHOSPHODIESTERASE"/>
    <property type="match status" value="1"/>
</dbReference>
<gene>
    <name evidence="4" type="ORF">AFM12_03090</name>
</gene>
<protein>
    <recommendedName>
        <fullName evidence="6">ACP phosphodiesterase</fullName>
    </recommendedName>
</protein>